<evidence type="ECO:0000313" key="5">
    <source>
        <dbReference type="Proteomes" id="UP000234789"/>
    </source>
</evidence>
<name>A0A2N5ND92_9BACL</name>
<dbReference type="EC" id="3.1.3.1" evidence="4"/>
<gene>
    <name evidence="4" type="ORF">B8V81_0410</name>
</gene>
<protein>
    <submittedName>
        <fullName evidence="4">Alkaline phosphatase</fullName>
        <ecNumber evidence="4">3.1.3.1</ecNumber>
    </submittedName>
</protein>
<feature type="chain" id="PRO_5038873285" evidence="2">
    <location>
        <begin position="23"/>
        <end position="1083"/>
    </location>
</feature>
<keyword evidence="4" id="KW-0378">Hydrolase</keyword>
<dbReference type="EMBL" id="NFEZ01000001">
    <property type="protein sequence ID" value="PLT48278.1"/>
    <property type="molecule type" value="Genomic_DNA"/>
</dbReference>
<feature type="domain" description="SLH" evidence="3">
    <location>
        <begin position="956"/>
        <end position="1019"/>
    </location>
</feature>
<dbReference type="InterPro" id="IPR052956">
    <property type="entry name" value="Mesenchyme-surface_protein"/>
</dbReference>
<keyword evidence="5" id="KW-1185">Reference proteome</keyword>
<dbReference type="PANTHER" id="PTHR46928:SF1">
    <property type="entry name" value="MESENCHYME-SPECIFIC CELL SURFACE GLYCOPROTEIN"/>
    <property type="match status" value="1"/>
</dbReference>
<feature type="domain" description="SLH" evidence="3">
    <location>
        <begin position="892"/>
        <end position="955"/>
    </location>
</feature>
<accession>A0A2N5ND92</accession>
<dbReference type="SUPFAM" id="SSF50969">
    <property type="entry name" value="YVTN repeat-like/Quinoprotein amine dehydrogenase"/>
    <property type="match status" value="1"/>
</dbReference>
<evidence type="ECO:0000313" key="4">
    <source>
        <dbReference type="EMBL" id="PLT48278.1"/>
    </source>
</evidence>
<evidence type="ECO:0000256" key="1">
    <source>
        <dbReference type="SAM" id="MobiDB-lite"/>
    </source>
</evidence>
<dbReference type="InterPro" id="IPR015943">
    <property type="entry name" value="WD40/YVTN_repeat-like_dom_sf"/>
</dbReference>
<dbReference type="SUPFAM" id="SSF49373">
    <property type="entry name" value="Invasin/intimin cell-adhesion fragments"/>
    <property type="match status" value="1"/>
</dbReference>
<dbReference type="RefSeq" id="WP_052333225.1">
    <property type="nucleotide sequence ID" value="NZ_BIMM01000058.1"/>
</dbReference>
<dbReference type="SMART" id="SM00635">
    <property type="entry name" value="BID_2"/>
    <property type="match status" value="1"/>
</dbReference>
<feature type="region of interest" description="Disordered" evidence="1">
    <location>
        <begin position="654"/>
        <end position="701"/>
    </location>
</feature>
<dbReference type="AlphaFoldDB" id="A0A2N5ND92"/>
<dbReference type="GO" id="GO:0004035">
    <property type="term" value="F:alkaline phosphatase activity"/>
    <property type="evidence" value="ECO:0007669"/>
    <property type="project" value="UniProtKB-EC"/>
</dbReference>
<feature type="compositionally biased region" description="Pro residues" evidence="1">
    <location>
        <begin position="660"/>
        <end position="674"/>
    </location>
</feature>
<comment type="caution">
    <text evidence="4">The sequence shown here is derived from an EMBL/GenBank/DDBJ whole genome shotgun (WGS) entry which is preliminary data.</text>
</comment>
<dbReference type="NCBIfam" id="NF038117">
    <property type="entry name" value="choice_anch_I"/>
    <property type="match status" value="1"/>
</dbReference>
<dbReference type="PROSITE" id="PS51272">
    <property type="entry name" value="SLH"/>
    <property type="match status" value="3"/>
</dbReference>
<dbReference type="InterPro" id="IPR011044">
    <property type="entry name" value="Quino_amine_DH_bsu"/>
</dbReference>
<organism evidence="4 5">
    <name type="scientific">Paenibacillus pasadenensis</name>
    <dbReference type="NCBI Taxonomy" id="217090"/>
    <lineage>
        <taxon>Bacteria</taxon>
        <taxon>Bacillati</taxon>
        <taxon>Bacillota</taxon>
        <taxon>Bacilli</taxon>
        <taxon>Bacillales</taxon>
        <taxon>Paenibacillaceae</taxon>
        <taxon>Paenibacillus</taxon>
    </lineage>
</organism>
<dbReference type="Gene3D" id="2.130.10.10">
    <property type="entry name" value="YVTN repeat-like/Quinoprotein amine dehydrogenase"/>
    <property type="match status" value="1"/>
</dbReference>
<feature type="signal peptide" evidence="2">
    <location>
        <begin position="1"/>
        <end position="22"/>
    </location>
</feature>
<dbReference type="PANTHER" id="PTHR46928">
    <property type="entry name" value="MESENCHYME-SPECIFIC CELL SURFACE GLYCOPROTEIN"/>
    <property type="match status" value="1"/>
</dbReference>
<dbReference type="Pfam" id="PF00395">
    <property type="entry name" value="SLH"/>
    <property type="match status" value="3"/>
</dbReference>
<keyword evidence="2" id="KW-0732">Signal</keyword>
<dbReference type="Gene3D" id="2.60.40.1080">
    <property type="match status" value="1"/>
</dbReference>
<dbReference type="Pfam" id="PF22494">
    <property type="entry name" value="choice_anch_I"/>
    <property type="match status" value="1"/>
</dbReference>
<dbReference type="InterPro" id="IPR001119">
    <property type="entry name" value="SLH_dom"/>
</dbReference>
<dbReference type="InterPro" id="IPR003343">
    <property type="entry name" value="Big_2"/>
</dbReference>
<proteinExistence type="predicted"/>
<feature type="domain" description="SLH" evidence="3">
    <location>
        <begin position="1021"/>
        <end position="1083"/>
    </location>
</feature>
<sequence>MNRKKRNWMRAAGLGLSLTTAAAGLVPAAGLGTAAAATEEQAAVAAVSATTSETMSQQVYADAFAMTKIGEYRVGMASEDGGVAEIVKYNRDNGRFYVVNGSATPPSLDIVELKAGTMQLQRKLDVKQLAEAEAGFAFGDLTSVDINVAAKRVFVAVQAAGANDAGRVLELDYEGNLVKAYPAGKQPDMVKSTPDGRYVLTADEGEPRGGAGTPDPEGSVTIVDRSTGTSRQIGFGDASVIDDRVHIRGAVDGSGQIVGKGPKSKAATDLEPEYIALSKDGKTAYVSLQENNAVAELDIEAGRFTAVRGLGLKDLRLPANALDLDGKDKQYKPVTADAYGVYMPDGIASYEAGGRMYLVTANEGDATEWPGMTNASKVKSLKDKLAPGSAAAAFFGATKAYDDVEAMSDWGTDAIYLYGGRSFSIWDAAELKQVYDSGNAFEAITASRLPDYFNASNTNKKFDSRSTKKGPEPEDVRIGHVGERTLAFTGLERIGGVMAYDVTSPAEARFVSYVNTRDFSESGGENAMNTDSAPEGLEFIAAADSPTGQPLLLVAHEVSGTVALLQLETTRVELARQELALTAGEAAVQLEAKAVPGAGAPTVTALTYSSSRPDIASVDAAGKVKPLQAGSAVIRVVSADGYGVAELSVTVKAAAEPSVSPTPTPSATPTPTPTPGGGGGGVVPTSSPSVSPSPTPSPAAVQVSVSGGVASGVLEQAAGTDGFAEFGAAGLEQALERLSAAGAARRELELRAAAGSADAAGLRLTADAAARLAAAGLERVTLSAAGLASAEWSGEAFAAAVRAAGGGAWSLEAKGGSGAVSVTVIAAGKELRGADAAAVRLSLPYAPSTVEAKRPEAIVALDAAGRPIIRSSYRDGRLILAGSGSGSYRIAFEAAAYGDTAGKYMEAPAAFLTARGIVQGTAAGVFSPQRTLTRADLAVMLSRLAGADSGAGAAAGGSGFADVPRGAYYAPAVAWAAAEGIAGGTGGGRFEPLAPVTREQLAVMLSRFAGSAGWELPSVGASAFADAASISPFAREAVDVLAGAGIVSGRPGADGQARFAPQASATRGEAAAMLAMFVQASFL</sequence>
<evidence type="ECO:0000256" key="2">
    <source>
        <dbReference type="SAM" id="SignalP"/>
    </source>
</evidence>
<dbReference type="InterPro" id="IPR008964">
    <property type="entry name" value="Invasin/intimin_cell_adhesion"/>
</dbReference>
<reference evidence="4 5" key="1">
    <citation type="submission" date="2017-05" db="EMBL/GenBank/DDBJ databases">
        <title>Functional genome analysis of Paenibacillus pasadenensis strain R16: insights on endophytic life style and antifungal activity.</title>
        <authorList>
            <person name="Passera A."/>
            <person name="Marcolungo L."/>
            <person name="Casati P."/>
            <person name="Brasca M."/>
            <person name="Quaglino F."/>
            <person name="Delledonne M."/>
        </authorList>
    </citation>
    <scope>NUCLEOTIDE SEQUENCE [LARGE SCALE GENOMIC DNA]</scope>
    <source>
        <strain evidence="4 5">R16</strain>
    </source>
</reference>
<dbReference type="InterPro" id="IPR055188">
    <property type="entry name" value="Choice_anch_I"/>
</dbReference>
<dbReference type="Proteomes" id="UP000234789">
    <property type="component" value="Unassembled WGS sequence"/>
</dbReference>
<evidence type="ECO:0000259" key="3">
    <source>
        <dbReference type="PROSITE" id="PS51272"/>
    </source>
</evidence>